<dbReference type="InterPro" id="IPR002227">
    <property type="entry name" value="Tyrosinase_Cu-bd"/>
</dbReference>
<keyword evidence="14" id="KW-1185">Reference proteome</keyword>
<dbReference type="Pfam" id="PF12142">
    <property type="entry name" value="PPO1_DWL"/>
    <property type="match status" value="1"/>
</dbReference>
<feature type="binding site" evidence="7">
    <location>
        <position position="209"/>
    </location>
    <ligand>
        <name>Cu cation</name>
        <dbReference type="ChEBI" id="CHEBI:23378"/>
        <label>A</label>
    </ligand>
</feature>
<evidence type="ECO:0000256" key="4">
    <source>
        <dbReference type="ARBA" id="ARBA00023002"/>
    </source>
</evidence>
<protein>
    <recommendedName>
        <fullName evidence="11 12">Tyrosinase copper-binding domain-containing protein</fullName>
    </recommendedName>
</protein>
<feature type="binding site" evidence="7">
    <location>
        <position position="335"/>
    </location>
    <ligand>
        <name>Cu cation</name>
        <dbReference type="ChEBI" id="CHEBI:23378"/>
        <label>B</label>
    </ligand>
</feature>
<dbReference type="PANTHER" id="PTHR11474:SF76">
    <property type="entry name" value="SHKT DOMAIN-CONTAINING PROTEIN"/>
    <property type="match status" value="1"/>
</dbReference>
<dbReference type="PROSITE" id="PS00497">
    <property type="entry name" value="TYROSINASE_1"/>
    <property type="match status" value="1"/>
</dbReference>
<dbReference type="AlphaFoldDB" id="A0A7N0RG09"/>
<dbReference type="SUPFAM" id="SSF48056">
    <property type="entry name" value="Di-copper centre-containing domain"/>
    <property type="match status" value="1"/>
</dbReference>
<dbReference type="PIRSF" id="PIRSF000290">
    <property type="entry name" value="PPO_plant"/>
    <property type="match status" value="1"/>
</dbReference>
<comment type="similarity">
    <text evidence="1">Belongs to the tyrosinase family.</text>
</comment>
<dbReference type="InterPro" id="IPR022739">
    <property type="entry name" value="Polyphenol_oxidase_cen"/>
</dbReference>
<sequence>MASLAQIHVMCPASAAAAGGSSSSAFFPITTQFSVNKRRSKRAGSYKFAVSCNASKDDSAPARLDRRNMLIGLGGLYGAAGLVGSGPFAKAAPLQAPLIEECDPADLPPGVDPVDCCPPKPSTKAIDFVPPPKSAPIRIRPAAHLLTDEYIKKYEKAIRLMKALPADDPRNFYQQANVHCAYCNGAHQQVGLPDADFQVHESWLFLPFHRWYLYFFERIAGKMLNDPNFAMPYWNWDSPAGSNMPPMYTNLNSPLYDAIRNPAHYAPRVIDLVFDGVESTATDEEQHRYNMSLMYKQMITNAKTKDLFFGSAYRAGDKKSPGAGSIELQPHGGVHAWCCDPKSPNHEDMGHFYSAGRDPIFYAHHSNIDRMWVLWKQLGGKKRVDISDPDFLNATFHFYDENAQLVRVRVGDCLDNKKLKFEYQKVPVPWTKAKPKPARKQKKARSSDGVANAAEPPKKSDSFFTDVSELPKSLENAIRSQIRRPKISRSQREKEDEEEILVVDLEVDQSQFIKFDVFINDEDDPISRPDNTELAGSFVNIPRKMEGHQHGGDGSVRARTCLKLGLTDLLDDLDADDDETVVVTLVPRTGSDTVRVEGIRIELAE</sequence>
<evidence type="ECO:0000259" key="12">
    <source>
        <dbReference type="PROSITE" id="PS00498"/>
    </source>
</evidence>
<feature type="domain" description="Tyrosinase copper-binding" evidence="11">
    <location>
        <begin position="200"/>
        <end position="217"/>
    </location>
</feature>
<keyword evidence="2 7" id="KW-0479">Metal-binding</keyword>
<dbReference type="FunFam" id="1.10.1280.10:FF:000007">
    <property type="entry name" value="Polyphenol oxidase, chloroplastic"/>
    <property type="match status" value="1"/>
</dbReference>
<evidence type="ECO:0000256" key="6">
    <source>
        <dbReference type="ARBA" id="ARBA00023157"/>
    </source>
</evidence>
<accession>A0A7N0RG09</accession>
<feature type="domain" description="Tyrosinase copper-binding" evidence="12">
    <location>
        <begin position="358"/>
        <end position="369"/>
    </location>
</feature>
<evidence type="ECO:0000256" key="7">
    <source>
        <dbReference type="PIRSR" id="PIRSR000290-1"/>
    </source>
</evidence>
<dbReference type="InterPro" id="IPR022740">
    <property type="entry name" value="Polyphenol_oxidase_C"/>
</dbReference>
<evidence type="ECO:0000313" key="13">
    <source>
        <dbReference type="EnsemblPlants" id="Kaladp0010s0069.1.v1.1.CDS.1"/>
    </source>
</evidence>
<dbReference type="PRINTS" id="PR00092">
    <property type="entry name" value="TYROSINASE"/>
</dbReference>
<dbReference type="GO" id="GO:0046872">
    <property type="term" value="F:metal ion binding"/>
    <property type="evidence" value="ECO:0007669"/>
    <property type="project" value="UniProtKB-KW"/>
</dbReference>
<feature type="disulfide bond" evidence="8">
    <location>
        <begin position="116"/>
        <end position="180"/>
    </location>
</feature>
<keyword evidence="3" id="KW-0883">Thioether bond</keyword>
<evidence type="ECO:0000256" key="3">
    <source>
        <dbReference type="ARBA" id="ARBA00022784"/>
    </source>
</evidence>
<dbReference type="InterPro" id="IPR016213">
    <property type="entry name" value="Polyphenol_oxidase"/>
</dbReference>
<dbReference type="InterPro" id="IPR008922">
    <property type="entry name" value="Di-copper_centre_dom_sf"/>
</dbReference>
<organism evidence="13 14">
    <name type="scientific">Kalanchoe fedtschenkoi</name>
    <name type="common">Lavender scallops</name>
    <name type="synonym">South American air plant</name>
    <dbReference type="NCBI Taxonomy" id="63787"/>
    <lineage>
        <taxon>Eukaryota</taxon>
        <taxon>Viridiplantae</taxon>
        <taxon>Streptophyta</taxon>
        <taxon>Embryophyta</taxon>
        <taxon>Tracheophyta</taxon>
        <taxon>Spermatophyta</taxon>
        <taxon>Magnoliopsida</taxon>
        <taxon>eudicotyledons</taxon>
        <taxon>Gunneridae</taxon>
        <taxon>Pentapetalae</taxon>
        <taxon>Saxifragales</taxon>
        <taxon>Crassulaceae</taxon>
        <taxon>Kalanchoe</taxon>
    </lineage>
</organism>
<evidence type="ECO:0000256" key="10">
    <source>
        <dbReference type="SAM" id="MobiDB-lite"/>
    </source>
</evidence>
<dbReference type="InterPro" id="IPR050316">
    <property type="entry name" value="Tyrosinase/Hemocyanin"/>
</dbReference>
<dbReference type="GO" id="GO:0046148">
    <property type="term" value="P:pigment biosynthetic process"/>
    <property type="evidence" value="ECO:0007669"/>
    <property type="project" value="InterPro"/>
</dbReference>
<evidence type="ECO:0000256" key="9">
    <source>
        <dbReference type="PIRSR" id="PIRSR000290-3"/>
    </source>
</evidence>
<dbReference type="Gene3D" id="1.10.1280.10">
    <property type="entry name" value="Di-copper center containing domain from catechol oxidase"/>
    <property type="match status" value="1"/>
</dbReference>
<evidence type="ECO:0000256" key="8">
    <source>
        <dbReference type="PIRSR" id="PIRSR000290-2"/>
    </source>
</evidence>
<evidence type="ECO:0000256" key="1">
    <source>
        <dbReference type="ARBA" id="ARBA00009928"/>
    </source>
</evidence>
<evidence type="ECO:0000259" key="11">
    <source>
        <dbReference type="PROSITE" id="PS00497"/>
    </source>
</evidence>
<feature type="disulfide bond" evidence="8">
    <location>
        <begin position="102"/>
        <end position="117"/>
    </location>
</feature>
<dbReference type="PANTHER" id="PTHR11474">
    <property type="entry name" value="TYROSINASE FAMILY MEMBER"/>
    <property type="match status" value="1"/>
</dbReference>
<evidence type="ECO:0000313" key="14">
    <source>
        <dbReference type="Proteomes" id="UP000594263"/>
    </source>
</evidence>
<dbReference type="OMA" id="TNCCPPN"/>
<dbReference type="Proteomes" id="UP000594263">
    <property type="component" value="Unplaced"/>
</dbReference>
<dbReference type="Pfam" id="PF12143">
    <property type="entry name" value="PPO1_KFDV"/>
    <property type="match status" value="1"/>
</dbReference>
<dbReference type="EnsemblPlants" id="Kaladp0010s0069.1.v1.1">
    <property type="protein sequence ID" value="Kaladp0010s0069.1.v1.1.CDS.1"/>
    <property type="gene ID" value="Kaladp0010s0069.v1.1"/>
</dbReference>
<dbReference type="Pfam" id="PF00264">
    <property type="entry name" value="Tyrosinase"/>
    <property type="match status" value="1"/>
</dbReference>
<feature type="cross-link" description="2'-(S-cysteinyl)-histidine (Cys-His)" evidence="9">
    <location>
        <begin position="183"/>
        <end position="200"/>
    </location>
</feature>
<dbReference type="PROSITE" id="PS00498">
    <property type="entry name" value="TYROSINASE_2"/>
    <property type="match status" value="1"/>
</dbReference>
<proteinExistence type="inferred from homology"/>
<name>A0A7N0RG09_KALFE</name>
<keyword evidence="6 8" id="KW-1015">Disulfide bond</keyword>
<evidence type="ECO:0000256" key="2">
    <source>
        <dbReference type="ARBA" id="ARBA00022723"/>
    </source>
</evidence>
<dbReference type="Gramene" id="Kaladp0010s0069.1.v1.1">
    <property type="protein sequence ID" value="Kaladp0010s0069.1.v1.1.CDS.1"/>
    <property type="gene ID" value="Kaladp0010s0069.v1.1"/>
</dbReference>
<reference evidence="13" key="1">
    <citation type="submission" date="2021-01" db="UniProtKB">
        <authorList>
            <consortium name="EnsemblPlants"/>
        </authorList>
    </citation>
    <scope>IDENTIFICATION</scope>
</reference>
<feature type="compositionally biased region" description="Basic residues" evidence="10">
    <location>
        <begin position="433"/>
        <end position="444"/>
    </location>
</feature>
<feature type="binding site" evidence="7">
    <location>
        <position position="200"/>
    </location>
    <ligand>
        <name>Cu cation</name>
        <dbReference type="ChEBI" id="CHEBI:23378"/>
        <label>A</label>
    </ligand>
</feature>
<feature type="region of interest" description="Disordered" evidence="10">
    <location>
        <begin position="432"/>
        <end position="464"/>
    </location>
</feature>
<feature type="binding site" evidence="7">
    <location>
        <position position="365"/>
    </location>
    <ligand>
        <name>Cu cation</name>
        <dbReference type="ChEBI" id="CHEBI:23378"/>
        <label>B</label>
    </ligand>
</feature>
<feature type="binding site" evidence="7">
    <location>
        <position position="179"/>
    </location>
    <ligand>
        <name>Cu cation</name>
        <dbReference type="ChEBI" id="CHEBI:23378"/>
        <label>A</label>
    </ligand>
</feature>
<dbReference type="GO" id="GO:0004097">
    <property type="term" value="F:catechol oxidase activity"/>
    <property type="evidence" value="ECO:0007669"/>
    <property type="project" value="InterPro"/>
</dbReference>
<keyword evidence="4" id="KW-0560">Oxidoreductase</keyword>
<keyword evidence="5 7" id="KW-0186">Copper</keyword>
<evidence type="ECO:0000256" key="5">
    <source>
        <dbReference type="ARBA" id="ARBA00023008"/>
    </source>
</evidence>
<comment type="cofactor">
    <cofactor evidence="7">
        <name>Cu(2+)</name>
        <dbReference type="ChEBI" id="CHEBI:29036"/>
    </cofactor>
    <text evidence="7">Binds 2 copper ions per subunit.</text>
</comment>
<feature type="binding site" evidence="7">
    <location>
        <position position="331"/>
    </location>
    <ligand>
        <name>Cu cation</name>
        <dbReference type="ChEBI" id="CHEBI:23378"/>
        <label>B</label>
    </ligand>
</feature>